<evidence type="ECO:0000313" key="6">
    <source>
        <dbReference type="EMBL" id="AQA14159.1"/>
    </source>
</evidence>
<feature type="region of interest" description="Disordered" evidence="4">
    <location>
        <begin position="1"/>
        <end position="38"/>
    </location>
</feature>
<dbReference type="Gene3D" id="3.40.50.150">
    <property type="entry name" value="Vaccinia Virus protein VP39"/>
    <property type="match status" value="1"/>
</dbReference>
<dbReference type="InterPro" id="IPR029063">
    <property type="entry name" value="SAM-dependent_MTases_sf"/>
</dbReference>
<accession>A0ABN4WA64</accession>
<name>A0ABN4WA64_9ACTN</name>
<keyword evidence="3" id="KW-0808">Transferase</keyword>
<keyword evidence="7" id="KW-1185">Reference proteome</keyword>
<dbReference type="PANTHER" id="PTHR44942">
    <property type="entry name" value="METHYLTRANSF_11 DOMAIN-CONTAINING PROTEIN"/>
    <property type="match status" value="1"/>
</dbReference>
<feature type="domain" description="Methyltransferase type 11" evidence="5">
    <location>
        <begin position="60"/>
        <end position="148"/>
    </location>
</feature>
<dbReference type="InterPro" id="IPR051052">
    <property type="entry name" value="Diverse_substrate_MTase"/>
</dbReference>
<evidence type="ECO:0000256" key="4">
    <source>
        <dbReference type="SAM" id="MobiDB-lite"/>
    </source>
</evidence>
<protein>
    <submittedName>
        <fullName evidence="6">SAM-dependent methyltransferase</fullName>
    </submittedName>
</protein>
<dbReference type="Proteomes" id="UP000187851">
    <property type="component" value="Chromosome"/>
</dbReference>
<gene>
    <name evidence="6" type="ORF">BV401_30850</name>
</gene>
<dbReference type="Pfam" id="PF08241">
    <property type="entry name" value="Methyltransf_11"/>
    <property type="match status" value="1"/>
</dbReference>
<dbReference type="InterPro" id="IPR013216">
    <property type="entry name" value="Methyltransf_11"/>
</dbReference>
<sequence length="259" mass="28527">MVAPSGPPGRMLGMATAEERERQRQAGSFGAAADAYERGRPPYPPEAVAWLVPERARGVVDLGAGTGKLTRALRAPGREVIAVEPSAGMRERFSQVLPGVRVLEGTGESIPLPDSSVDTVVCAQAWHWVDPRRAVPEIARVLRTGGRLGLVWNSRDLSAPWVAELERILRDYAAAPTEDRQVDRVGAPFGPVERQDFRWSHPMTAEEILDMVASRSYVITLEHATREELLGRVRGLLDAERPTEMPYVTEGYRAELESL</sequence>
<dbReference type="EMBL" id="CP019458">
    <property type="protein sequence ID" value="AQA14159.1"/>
    <property type="molecule type" value="Genomic_DNA"/>
</dbReference>
<evidence type="ECO:0000259" key="5">
    <source>
        <dbReference type="Pfam" id="PF08241"/>
    </source>
</evidence>
<comment type="similarity">
    <text evidence="1">Belongs to the methyltransferase superfamily.</text>
</comment>
<dbReference type="CDD" id="cd02440">
    <property type="entry name" value="AdoMet_MTases"/>
    <property type="match status" value="1"/>
</dbReference>
<evidence type="ECO:0000313" key="7">
    <source>
        <dbReference type="Proteomes" id="UP000187851"/>
    </source>
</evidence>
<evidence type="ECO:0000256" key="1">
    <source>
        <dbReference type="ARBA" id="ARBA00008361"/>
    </source>
</evidence>
<organism evidence="6 7">
    <name type="scientific">Streptomyces autolyticus</name>
    <dbReference type="NCBI Taxonomy" id="75293"/>
    <lineage>
        <taxon>Bacteria</taxon>
        <taxon>Bacillati</taxon>
        <taxon>Actinomycetota</taxon>
        <taxon>Actinomycetes</taxon>
        <taxon>Kitasatosporales</taxon>
        <taxon>Streptomycetaceae</taxon>
        <taxon>Streptomyces</taxon>
    </lineage>
</organism>
<dbReference type="GO" id="GO:0032259">
    <property type="term" value="P:methylation"/>
    <property type="evidence" value="ECO:0007669"/>
    <property type="project" value="UniProtKB-KW"/>
</dbReference>
<evidence type="ECO:0000256" key="2">
    <source>
        <dbReference type="ARBA" id="ARBA00022603"/>
    </source>
</evidence>
<dbReference type="GO" id="GO:0008168">
    <property type="term" value="F:methyltransferase activity"/>
    <property type="evidence" value="ECO:0007669"/>
    <property type="project" value="UniProtKB-KW"/>
</dbReference>
<evidence type="ECO:0000256" key="3">
    <source>
        <dbReference type="ARBA" id="ARBA00022679"/>
    </source>
</evidence>
<proteinExistence type="inferred from homology"/>
<reference evidence="6 7" key="1">
    <citation type="journal article" date="2017" name="J. Biotechnol.">
        <title>The complete genome sequence of Streptomyces autolyticus CGMCC 0516, the producer of geldanamycin, autolytimycin, reblastatin and elaiophylin.</title>
        <authorList>
            <person name="Yin M."/>
            <person name="Jiang M."/>
            <person name="Ren Z."/>
            <person name="Dong Y."/>
            <person name="Lu T."/>
        </authorList>
    </citation>
    <scope>NUCLEOTIDE SEQUENCE [LARGE SCALE GENOMIC DNA]</scope>
    <source>
        <strain evidence="6 7">CGMCC0516</strain>
    </source>
</reference>
<dbReference type="SUPFAM" id="SSF53335">
    <property type="entry name" value="S-adenosyl-L-methionine-dependent methyltransferases"/>
    <property type="match status" value="1"/>
</dbReference>
<keyword evidence="2 6" id="KW-0489">Methyltransferase</keyword>
<dbReference type="PANTHER" id="PTHR44942:SF4">
    <property type="entry name" value="METHYLTRANSFERASE TYPE 11 DOMAIN-CONTAINING PROTEIN"/>
    <property type="match status" value="1"/>
</dbReference>